<evidence type="ECO:0000256" key="2">
    <source>
        <dbReference type="ARBA" id="ARBA00022475"/>
    </source>
</evidence>
<dbReference type="EMBL" id="NXNI01000001">
    <property type="protein sequence ID" value="PCR90472.1"/>
    <property type="molecule type" value="Genomic_DNA"/>
</dbReference>
<feature type="transmembrane region" description="Helical" evidence="6">
    <location>
        <begin position="83"/>
        <end position="105"/>
    </location>
</feature>
<evidence type="ECO:0000256" key="5">
    <source>
        <dbReference type="ARBA" id="ARBA00023136"/>
    </source>
</evidence>
<proteinExistence type="predicted"/>
<sequence length="499" mass="55717">MTTFTEKLSKDVLGYLPAKVIPAVTQFATVLVFTTLLTPSQYGDYTVVLTTVSFVIIFLSSWLRQSILRYFEQSSNENSIRPLLSTLLNAYFLIYIVLFVIWVGGLLVLDRHFTTRLVLPLFLGVFIVGGNGLFMLLTAIRRVENNIIRYSTFTCLNTVLQLLVGAALIYYTPFDVVGALIGMILVTGLLSAIELRHLYKLGNYSPKYFSFKKLKQSYEFGVPFIGSQLSGKVLELADNYLIFFFLGSVTVGKYAAGYSIFYRIIFFIFSLLSLAAYPEVVKTFENNGSEAASESISVTVRAYLLIAFPAAFGLIAIGPELVQTVLDSEYSGSTVIIPWVVLGTFFYGLGQLSTYPIQLMEKTRWLPIILSVAAVSNLLLNVLLIPYHGIAGAAIATLISYLLYFILTTFISNKIMVWEYPYYLSIKCLLASMIVWLSVSYLSVHFRGLIFLTVALPSGIVLYAVLLLVLRVNEFEQIISRSRQEIGLLTESADSNDLD</sequence>
<feature type="transmembrane region" description="Helical" evidence="6">
    <location>
        <begin position="12"/>
        <end position="33"/>
    </location>
</feature>
<feature type="transmembrane region" description="Helical" evidence="6">
    <location>
        <begin position="147"/>
        <end position="170"/>
    </location>
</feature>
<evidence type="ECO:0000313" key="8">
    <source>
        <dbReference type="Proteomes" id="UP000219689"/>
    </source>
</evidence>
<accession>A0A2A5QUH0</accession>
<evidence type="ECO:0000256" key="6">
    <source>
        <dbReference type="SAM" id="Phobius"/>
    </source>
</evidence>
<gene>
    <name evidence="7" type="ORF">CP557_08000</name>
</gene>
<dbReference type="InterPro" id="IPR002797">
    <property type="entry name" value="Polysacc_synth"/>
</dbReference>
<organism evidence="7 8">
    <name type="scientific">Natrinema ejinorense</name>
    <dbReference type="NCBI Taxonomy" id="373386"/>
    <lineage>
        <taxon>Archaea</taxon>
        <taxon>Methanobacteriati</taxon>
        <taxon>Methanobacteriota</taxon>
        <taxon>Stenosarchaea group</taxon>
        <taxon>Halobacteria</taxon>
        <taxon>Halobacteriales</taxon>
        <taxon>Natrialbaceae</taxon>
        <taxon>Natrinema</taxon>
    </lineage>
</organism>
<keyword evidence="5 6" id="KW-0472">Membrane</keyword>
<feature type="transmembrane region" description="Helical" evidence="6">
    <location>
        <begin position="422"/>
        <end position="443"/>
    </location>
</feature>
<dbReference type="OrthoDB" id="112053at2157"/>
<keyword evidence="4 6" id="KW-1133">Transmembrane helix</keyword>
<dbReference type="PANTHER" id="PTHR30250">
    <property type="entry name" value="PST FAMILY PREDICTED COLANIC ACID TRANSPORTER"/>
    <property type="match status" value="1"/>
</dbReference>
<dbReference type="GO" id="GO:0005886">
    <property type="term" value="C:plasma membrane"/>
    <property type="evidence" value="ECO:0007669"/>
    <property type="project" value="UniProtKB-SubCell"/>
</dbReference>
<feature type="transmembrane region" description="Helical" evidence="6">
    <location>
        <begin position="390"/>
        <end position="410"/>
    </location>
</feature>
<feature type="transmembrane region" description="Helical" evidence="6">
    <location>
        <begin position="365"/>
        <end position="384"/>
    </location>
</feature>
<feature type="transmembrane region" description="Helical" evidence="6">
    <location>
        <begin position="260"/>
        <end position="277"/>
    </location>
</feature>
<feature type="transmembrane region" description="Helical" evidence="6">
    <location>
        <begin position="330"/>
        <end position="353"/>
    </location>
</feature>
<dbReference type="AlphaFoldDB" id="A0A2A5QUH0"/>
<keyword evidence="2" id="KW-1003">Cell membrane</keyword>
<evidence type="ECO:0000256" key="3">
    <source>
        <dbReference type="ARBA" id="ARBA00022692"/>
    </source>
</evidence>
<evidence type="ECO:0000256" key="4">
    <source>
        <dbReference type="ARBA" id="ARBA00022989"/>
    </source>
</evidence>
<reference evidence="7 8" key="1">
    <citation type="submission" date="2017-09" db="EMBL/GenBank/DDBJ databases">
        <title>Genome sequences of Natrinema ejinorence JCM 13890T.</title>
        <authorList>
            <person name="Roh S.W."/>
            <person name="Kim Y.B."/>
            <person name="Kim J.Y."/>
        </authorList>
    </citation>
    <scope>NUCLEOTIDE SEQUENCE [LARGE SCALE GENOMIC DNA]</scope>
    <source>
        <strain evidence="7 8">JCM 13890</strain>
    </source>
</reference>
<dbReference type="RefSeq" id="WP_097379421.1">
    <property type="nucleotide sequence ID" value="NZ_NXNI01000001.1"/>
</dbReference>
<evidence type="ECO:0000313" key="7">
    <source>
        <dbReference type="EMBL" id="PCR90472.1"/>
    </source>
</evidence>
<keyword evidence="3 6" id="KW-0812">Transmembrane</keyword>
<keyword evidence="8" id="KW-1185">Reference proteome</keyword>
<dbReference type="Pfam" id="PF01943">
    <property type="entry name" value="Polysacc_synt"/>
    <property type="match status" value="1"/>
</dbReference>
<dbReference type="PANTHER" id="PTHR30250:SF11">
    <property type="entry name" value="O-ANTIGEN TRANSPORTER-RELATED"/>
    <property type="match status" value="1"/>
</dbReference>
<feature type="transmembrane region" description="Helical" evidence="6">
    <location>
        <begin position="117"/>
        <end position="140"/>
    </location>
</feature>
<evidence type="ECO:0000256" key="1">
    <source>
        <dbReference type="ARBA" id="ARBA00004651"/>
    </source>
</evidence>
<feature type="transmembrane region" description="Helical" evidence="6">
    <location>
        <begin position="45"/>
        <end position="63"/>
    </location>
</feature>
<comment type="caution">
    <text evidence="7">The sequence shown here is derived from an EMBL/GenBank/DDBJ whole genome shotgun (WGS) entry which is preliminary data.</text>
</comment>
<comment type="subcellular location">
    <subcellularLocation>
        <location evidence="1">Cell membrane</location>
        <topology evidence="1">Multi-pass membrane protein</topology>
    </subcellularLocation>
</comment>
<feature type="transmembrane region" description="Helical" evidence="6">
    <location>
        <begin position="298"/>
        <end position="318"/>
    </location>
</feature>
<protein>
    <submittedName>
        <fullName evidence="7">Uncharacterized protein</fullName>
    </submittedName>
</protein>
<feature type="transmembrane region" description="Helical" evidence="6">
    <location>
        <begin position="449"/>
        <end position="470"/>
    </location>
</feature>
<dbReference type="InterPro" id="IPR050833">
    <property type="entry name" value="Poly_Biosynth_Transport"/>
</dbReference>
<feature type="transmembrane region" description="Helical" evidence="6">
    <location>
        <begin position="176"/>
        <end position="195"/>
    </location>
</feature>
<dbReference type="Proteomes" id="UP000219689">
    <property type="component" value="Unassembled WGS sequence"/>
</dbReference>
<name>A0A2A5QUH0_9EURY</name>